<evidence type="ECO:0000313" key="2">
    <source>
        <dbReference type="Proteomes" id="UP000316095"/>
    </source>
</evidence>
<sequence>MRDEFTKFARSGSLPEPLAGIPIWEKFLENSLQAKSGCRVRETKLGQSPQAREQAFLKRLSGTARITLQKSAISTQAHRLQRQTLDLIQLRRRLIPDTSPAWQSIEVFLAAAQLHQALDILLSDVETLLELHNRVDNLFNATDELLSALSSGKSVGFVRVQTLVQSVINAAADSTIDQKLWLTLCSSIADYELNTTPSVRRLPLANALQASYLCAKLVRTETLKVKTEPLIAAALLKDTAFWHPQLSDHIIRKGHHSEWSAALTGNIKRYGPGLSRMIRQHHECLDGTGIPFGVRASDLHAEDRILGLITRWTELFQHQLKTRTSMMNTDQWTEDLQVCDDALKQEAKQNRWDIEWLKCLQIVLEIQPKPTEEIADPLVSGRNLNGWKVPQPKFMKHRFPILGNKSTSNVNAKLSSD</sequence>
<proteinExistence type="predicted"/>
<gene>
    <name evidence="1" type="ORF">Pan54_32230</name>
</gene>
<accession>A0A5C5XJD5</accession>
<reference evidence="1 2" key="1">
    <citation type="submission" date="2019-02" db="EMBL/GenBank/DDBJ databases">
        <title>Deep-cultivation of Planctomycetes and their phenomic and genomic characterization uncovers novel biology.</title>
        <authorList>
            <person name="Wiegand S."/>
            <person name="Jogler M."/>
            <person name="Boedeker C."/>
            <person name="Pinto D."/>
            <person name="Vollmers J."/>
            <person name="Rivas-Marin E."/>
            <person name="Kohn T."/>
            <person name="Peeters S.H."/>
            <person name="Heuer A."/>
            <person name="Rast P."/>
            <person name="Oberbeckmann S."/>
            <person name="Bunk B."/>
            <person name="Jeske O."/>
            <person name="Meyerdierks A."/>
            <person name="Storesund J.E."/>
            <person name="Kallscheuer N."/>
            <person name="Luecker S."/>
            <person name="Lage O.M."/>
            <person name="Pohl T."/>
            <person name="Merkel B.J."/>
            <person name="Hornburger P."/>
            <person name="Mueller R.-W."/>
            <person name="Bruemmer F."/>
            <person name="Labrenz M."/>
            <person name="Spormann A.M."/>
            <person name="Op Den Camp H."/>
            <person name="Overmann J."/>
            <person name="Amann R."/>
            <person name="Jetten M.S.M."/>
            <person name="Mascher T."/>
            <person name="Medema M.H."/>
            <person name="Devos D.P."/>
            <person name="Kaster A.-K."/>
            <person name="Ovreas L."/>
            <person name="Rohde M."/>
            <person name="Galperin M.Y."/>
            <person name="Jogler C."/>
        </authorList>
    </citation>
    <scope>NUCLEOTIDE SEQUENCE [LARGE SCALE GENOMIC DNA]</scope>
    <source>
        <strain evidence="1 2">Pan54</strain>
    </source>
</reference>
<dbReference type="EMBL" id="SJPG01000001">
    <property type="protein sequence ID" value="TWT62481.1"/>
    <property type="molecule type" value="Genomic_DNA"/>
</dbReference>
<protein>
    <submittedName>
        <fullName evidence="1">Uncharacterized protein</fullName>
    </submittedName>
</protein>
<evidence type="ECO:0000313" key="1">
    <source>
        <dbReference type="EMBL" id="TWT62481.1"/>
    </source>
</evidence>
<comment type="caution">
    <text evidence="1">The sequence shown here is derived from an EMBL/GenBank/DDBJ whole genome shotgun (WGS) entry which is preliminary data.</text>
</comment>
<dbReference type="InterPro" id="IPR003607">
    <property type="entry name" value="HD/PDEase_dom"/>
</dbReference>
<name>A0A5C5XJD5_9PLAN</name>
<dbReference type="CDD" id="cd00077">
    <property type="entry name" value="HDc"/>
    <property type="match status" value="1"/>
</dbReference>
<organism evidence="1 2">
    <name type="scientific">Rubinisphaera italica</name>
    <dbReference type="NCBI Taxonomy" id="2527969"/>
    <lineage>
        <taxon>Bacteria</taxon>
        <taxon>Pseudomonadati</taxon>
        <taxon>Planctomycetota</taxon>
        <taxon>Planctomycetia</taxon>
        <taxon>Planctomycetales</taxon>
        <taxon>Planctomycetaceae</taxon>
        <taxon>Rubinisphaera</taxon>
    </lineage>
</organism>
<dbReference type="Pfam" id="PF13487">
    <property type="entry name" value="HD_5"/>
    <property type="match status" value="1"/>
</dbReference>
<dbReference type="OrthoDB" id="9764808at2"/>
<dbReference type="Gene3D" id="1.10.3210.10">
    <property type="entry name" value="Hypothetical protein af1432"/>
    <property type="match status" value="1"/>
</dbReference>
<dbReference type="Proteomes" id="UP000316095">
    <property type="component" value="Unassembled WGS sequence"/>
</dbReference>
<dbReference type="RefSeq" id="WP_146504330.1">
    <property type="nucleotide sequence ID" value="NZ_SJPG01000001.1"/>
</dbReference>
<keyword evidence="2" id="KW-1185">Reference proteome</keyword>
<dbReference type="AlphaFoldDB" id="A0A5C5XJD5"/>